<protein>
    <submittedName>
        <fullName evidence="2">Uncharacterized protein</fullName>
    </submittedName>
</protein>
<evidence type="ECO:0000313" key="3">
    <source>
        <dbReference type="Proteomes" id="UP000646827"/>
    </source>
</evidence>
<accession>A0A8H7SA67</accession>
<dbReference type="Proteomes" id="UP000646827">
    <property type="component" value="Unassembled WGS sequence"/>
</dbReference>
<gene>
    <name evidence="2" type="ORF">INT45_013730</name>
</gene>
<feature type="compositionally biased region" description="Polar residues" evidence="1">
    <location>
        <begin position="93"/>
        <end position="110"/>
    </location>
</feature>
<dbReference type="AlphaFoldDB" id="A0A8H7SA67"/>
<evidence type="ECO:0000313" key="2">
    <source>
        <dbReference type="EMBL" id="KAG2225619.1"/>
    </source>
</evidence>
<dbReference type="EMBL" id="JAEPRB010000026">
    <property type="protein sequence ID" value="KAG2225619.1"/>
    <property type="molecule type" value="Genomic_DNA"/>
</dbReference>
<dbReference type="OrthoDB" id="2295330at2759"/>
<feature type="region of interest" description="Disordered" evidence="1">
    <location>
        <begin position="52"/>
        <end position="112"/>
    </location>
</feature>
<comment type="caution">
    <text evidence="2">The sequence shown here is derived from an EMBL/GenBank/DDBJ whole genome shotgun (WGS) entry which is preliminary data.</text>
</comment>
<keyword evidence="3" id="KW-1185">Reference proteome</keyword>
<evidence type="ECO:0000256" key="1">
    <source>
        <dbReference type="SAM" id="MobiDB-lite"/>
    </source>
</evidence>
<name>A0A8H7SA67_9FUNG</name>
<organism evidence="2 3">
    <name type="scientific">Circinella minor</name>
    <dbReference type="NCBI Taxonomy" id="1195481"/>
    <lineage>
        <taxon>Eukaryota</taxon>
        <taxon>Fungi</taxon>
        <taxon>Fungi incertae sedis</taxon>
        <taxon>Mucoromycota</taxon>
        <taxon>Mucoromycotina</taxon>
        <taxon>Mucoromycetes</taxon>
        <taxon>Mucorales</taxon>
        <taxon>Lichtheimiaceae</taxon>
        <taxon>Circinella</taxon>
    </lineage>
</organism>
<reference evidence="2 3" key="1">
    <citation type="submission" date="2020-12" db="EMBL/GenBank/DDBJ databases">
        <title>Metabolic potential, ecology and presence of endohyphal bacteria is reflected in genomic diversity of Mucoromycotina.</title>
        <authorList>
            <person name="Muszewska A."/>
            <person name="Okrasinska A."/>
            <person name="Steczkiewicz K."/>
            <person name="Drgas O."/>
            <person name="Orlowska M."/>
            <person name="Perlinska-Lenart U."/>
            <person name="Aleksandrzak-Piekarczyk T."/>
            <person name="Szatraj K."/>
            <person name="Zielenkiewicz U."/>
            <person name="Pilsyk S."/>
            <person name="Malc E."/>
            <person name="Mieczkowski P."/>
            <person name="Kruszewska J.S."/>
            <person name="Biernat P."/>
            <person name="Pawlowska J."/>
        </authorList>
    </citation>
    <scope>NUCLEOTIDE SEQUENCE [LARGE SCALE GENOMIC DNA]</scope>
    <source>
        <strain evidence="2 3">CBS 142.35</strain>
    </source>
</reference>
<sequence length="275" mass="31508">MVIDQDHISSILPANELANNHNIDNTSILDQSNRHSFTPNDIVYDFGQEDQPYVTQDQDDGDNDSYTNSSDSDDDDKDFAIMDASNVDDPIIQPTNESSSDQAGTHSANKQYIDPWEKETPLVTNETITEKIQPMPQLQSYEQKSYELFCWAQDNNVSHDSYDELISLFNKWIIQDDFGKKPLLLPKTSENRLGKLFQLDETVYRICPKRYCLFPQGSHNECSCGEQQFKSNGKPVEMISYFPLGRQLSNLIADKETHKMIQDVHEPEPGQMNEK</sequence>
<proteinExistence type="predicted"/>